<sequence length="111" mass="12499">MPQLNVRGISADQINAISKPMIGELALICECGSDNFTLDCIQTVSVFEGQRVDTYPFVEIAWFERGTAIRDRVAQAVTQHIHSIGVKEVEIAFKVYREDGYYINGRRCDSL</sequence>
<dbReference type="SUPFAM" id="SSF55331">
    <property type="entry name" value="Tautomerase/MIF"/>
    <property type="match status" value="1"/>
</dbReference>
<accession>A0ABT1YDD9</accession>
<dbReference type="EMBL" id="JANQBD010000005">
    <property type="protein sequence ID" value="MCR8631196.1"/>
    <property type="molecule type" value="Genomic_DNA"/>
</dbReference>
<evidence type="ECO:0000313" key="2">
    <source>
        <dbReference type="Proteomes" id="UP001300012"/>
    </source>
</evidence>
<dbReference type="Pfam" id="PF08921">
    <property type="entry name" value="DUF1904"/>
    <property type="match status" value="1"/>
</dbReference>
<reference evidence="1 2" key="1">
    <citation type="submission" date="2022-08" db="EMBL/GenBank/DDBJ databases">
        <title>Paenibacillus endoradicis sp. nov., Paenibacillus radicibacter sp. nov and Paenibacillus pararadicis sp. nov., three cold-adapted plant growth-promoting bacteria isolated from root of Larix gmelinii in Great Khingan.</title>
        <authorList>
            <person name="Xue H."/>
        </authorList>
    </citation>
    <scope>NUCLEOTIDE SEQUENCE [LARGE SCALE GENOMIC DNA]</scope>
    <source>
        <strain evidence="1 2">N5-1-1-5</strain>
    </source>
</reference>
<dbReference type="Proteomes" id="UP001300012">
    <property type="component" value="Unassembled WGS sequence"/>
</dbReference>
<name>A0ABT1YDD9_9BACL</name>
<keyword evidence="2" id="KW-1185">Reference proteome</keyword>
<proteinExistence type="predicted"/>
<dbReference type="RefSeq" id="WP_258212803.1">
    <property type="nucleotide sequence ID" value="NZ_JANQBD010000005.1"/>
</dbReference>
<dbReference type="InterPro" id="IPR015017">
    <property type="entry name" value="DUF1904"/>
</dbReference>
<dbReference type="InterPro" id="IPR014347">
    <property type="entry name" value="Tautomerase/MIF_sf"/>
</dbReference>
<comment type="caution">
    <text evidence="1">The sequence shown here is derived from an EMBL/GenBank/DDBJ whole genome shotgun (WGS) entry which is preliminary data.</text>
</comment>
<gene>
    <name evidence="1" type="ORF">NV381_08285</name>
</gene>
<organism evidence="1 2">
    <name type="scientific">Paenibacillus radicis</name>
    <name type="common">ex Xue et al. 2023</name>
    <dbReference type="NCBI Taxonomy" id="2972489"/>
    <lineage>
        <taxon>Bacteria</taxon>
        <taxon>Bacillati</taxon>
        <taxon>Bacillota</taxon>
        <taxon>Bacilli</taxon>
        <taxon>Bacillales</taxon>
        <taxon>Paenibacillaceae</taxon>
        <taxon>Paenibacillus</taxon>
    </lineage>
</organism>
<protein>
    <submittedName>
        <fullName evidence="1">DUF1904 domain-containing protein</fullName>
    </submittedName>
</protein>
<dbReference type="Gene3D" id="3.30.429.10">
    <property type="entry name" value="Macrophage Migration Inhibitory Factor"/>
    <property type="match status" value="1"/>
</dbReference>
<evidence type="ECO:0000313" key="1">
    <source>
        <dbReference type="EMBL" id="MCR8631196.1"/>
    </source>
</evidence>